<name>A0ABW1RAB7_9LACO</name>
<evidence type="ECO:0000259" key="3">
    <source>
        <dbReference type="Pfam" id="PF25583"/>
    </source>
</evidence>
<dbReference type="Gene3D" id="1.10.10.10">
    <property type="entry name" value="Winged helix-like DNA-binding domain superfamily/Winged helix DNA-binding domain"/>
    <property type="match status" value="1"/>
</dbReference>
<comment type="caution">
    <text evidence="4">The sequence shown here is derived from an EMBL/GenBank/DDBJ whole genome shotgun (WGS) entry which is preliminary data.</text>
</comment>
<gene>
    <name evidence="4" type="ORF">ACFQGP_04585</name>
</gene>
<dbReference type="PROSITE" id="PS52050">
    <property type="entry name" value="WYL"/>
    <property type="match status" value="1"/>
</dbReference>
<dbReference type="InterPro" id="IPR013196">
    <property type="entry name" value="HTH_11"/>
</dbReference>
<dbReference type="Pfam" id="PF13280">
    <property type="entry name" value="WYL"/>
    <property type="match status" value="1"/>
</dbReference>
<dbReference type="Proteomes" id="UP001596289">
    <property type="component" value="Unassembled WGS sequence"/>
</dbReference>
<dbReference type="InterPro" id="IPR036388">
    <property type="entry name" value="WH-like_DNA-bd_sf"/>
</dbReference>
<keyword evidence="5" id="KW-1185">Reference proteome</keyword>
<organism evidence="4 5">
    <name type="scientific">Loigolactobacillus jiayinensis</name>
    <dbReference type="NCBI Taxonomy" id="2486016"/>
    <lineage>
        <taxon>Bacteria</taxon>
        <taxon>Bacillati</taxon>
        <taxon>Bacillota</taxon>
        <taxon>Bacilli</taxon>
        <taxon>Lactobacillales</taxon>
        <taxon>Lactobacillaceae</taxon>
        <taxon>Loigolactobacillus</taxon>
    </lineage>
</organism>
<dbReference type="Pfam" id="PF25583">
    <property type="entry name" value="WCX"/>
    <property type="match status" value="1"/>
</dbReference>
<reference evidence="5" key="1">
    <citation type="journal article" date="2019" name="Int. J. Syst. Evol. Microbiol.">
        <title>The Global Catalogue of Microorganisms (GCM) 10K type strain sequencing project: providing services to taxonomists for standard genome sequencing and annotation.</title>
        <authorList>
            <consortium name="The Broad Institute Genomics Platform"/>
            <consortium name="The Broad Institute Genome Sequencing Center for Infectious Disease"/>
            <person name="Wu L."/>
            <person name="Ma J."/>
        </authorList>
    </citation>
    <scope>NUCLEOTIDE SEQUENCE [LARGE SCALE GENOMIC DNA]</scope>
    <source>
        <strain evidence="5">CCM 8904</strain>
    </source>
</reference>
<evidence type="ECO:0000313" key="4">
    <source>
        <dbReference type="EMBL" id="MFC6169856.1"/>
    </source>
</evidence>
<dbReference type="Pfam" id="PF08279">
    <property type="entry name" value="HTH_11"/>
    <property type="match status" value="1"/>
</dbReference>
<dbReference type="EMBL" id="JBHSSL010000025">
    <property type="protein sequence ID" value="MFC6169856.1"/>
    <property type="molecule type" value="Genomic_DNA"/>
</dbReference>
<accession>A0ABW1RAB7</accession>
<dbReference type="PANTHER" id="PTHR34580">
    <property type="match status" value="1"/>
</dbReference>
<dbReference type="InterPro" id="IPR051534">
    <property type="entry name" value="CBASS_pafABC_assoc_protein"/>
</dbReference>
<sequence length="351" mass="40865">MEYGQAYRQVYIFQQLLDGNILNKQQLADKFTVDPRAIQRDISDLNAYLTNEESYYQITYSRSQKGYVLNSDQHELTSKEVLLLVKILLASRALNNHETQSTINGLLNLIKSSERQSVKPLVQNELTFYTPLAHQEPLLNKIWQLSQYITKQQQITITYRRNRGQEVERTILPLALTFDQYYFYLISYNDQYQSNLIYRIDRVLKFSPATKTMRTNANRFNTSDFRQRVQFMYAGKLMTIRFQFWGIAEAALDRLPTARITDKVDEHDVVLKHNSYGISLEEIKQLNAQQDALHGRKNSPDNGSVIIEAEVYGTGISMWLLSQGANVKVLGPSTFVQEIKMETQKMLNRYK</sequence>
<proteinExistence type="predicted"/>
<evidence type="ECO:0000259" key="1">
    <source>
        <dbReference type="Pfam" id="PF08279"/>
    </source>
</evidence>
<feature type="domain" description="WYL" evidence="2">
    <location>
        <begin position="144"/>
        <end position="205"/>
    </location>
</feature>
<evidence type="ECO:0000259" key="2">
    <source>
        <dbReference type="Pfam" id="PF13280"/>
    </source>
</evidence>
<feature type="domain" description="Helix-turn-helix type 11" evidence="1">
    <location>
        <begin position="10"/>
        <end position="67"/>
    </location>
</feature>
<feature type="domain" description="WCX" evidence="3">
    <location>
        <begin position="300"/>
        <end position="347"/>
    </location>
</feature>
<dbReference type="RefSeq" id="WP_125551056.1">
    <property type="nucleotide sequence ID" value="NZ_JBHSSL010000025.1"/>
</dbReference>
<dbReference type="InterPro" id="IPR057727">
    <property type="entry name" value="WCX_dom"/>
</dbReference>
<protein>
    <submittedName>
        <fullName evidence="4">Helix-turn-helix transcriptional regulator</fullName>
    </submittedName>
</protein>
<evidence type="ECO:0000313" key="5">
    <source>
        <dbReference type="Proteomes" id="UP001596289"/>
    </source>
</evidence>
<dbReference type="PANTHER" id="PTHR34580:SF1">
    <property type="entry name" value="PROTEIN PAFC"/>
    <property type="match status" value="1"/>
</dbReference>
<dbReference type="InterPro" id="IPR026881">
    <property type="entry name" value="WYL_dom"/>
</dbReference>